<dbReference type="InterPro" id="IPR029064">
    <property type="entry name" value="Ribosomal_eL30-like_sf"/>
</dbReference>
<dbReference type="InterPro" id="IPR013123">
    <property type="entry name" value="SpoU_subst-bd"/>
</dbReference>
<sequence>MKLITSRENPLFKSLKKLESSAKDRKVEAKTLLDGEHLIEAYLSSGGIPELFILNEAAANGRASVDLLKRLEPERLIVMPDALLRELSPVKTPTGMIALIAIPGANAETSQADFCVMLEDIQDPGNLGTILRSAAGAGAQQVYLSSKCADAWSPKVLRAGMGAHFCLVIKENAELIKIADKLIGSIIATSLNANKSLFDLDLTGPVTFLVGNEGAGLSAQLEDVATEKVSIPMPGKIESLNAASAASICFFERVRQISTRS</sequence>
<dbReference type="AlphaFoldDB" id="A0A4R3YG61"/>
<proteinExistence type="inferred from homology"/>
<dbReference type="Gene3D" id="3.40.1280.10">
    <property type="match status" value="1"/>
</dbReference>
<dbReference type="SUPFAM" id="SSF75217">
    <property type="entry name" value="alpha/beta knot"/>
    <property type="match status" value="1"/>
</dbReference>
<gene>
    <name evidence="5" type="ORF">EDC63_101165</name>
</gene>
<evidence type="ECO:0000256" key="1">
    <source>
        <dbReference type="ARBA" id="ARBA00007228"/>
    </source>
</evidence>
<dbReference type="Proteomes" id="UP000295367">
    <property type="component" value="Unassembled WGS sequence"/>
</dbReference>
<dbReference type="SUPFAM" id="SSF55315">
    <property type="entry name" value="L30e-like"/>
    <property type="match status" value="1"/>
</dbReference>
<organism evidence="5 6">
    <name type="scientific">Sulfurirhabdus autotrophica</name>
    <dbReference type="NCBI Taxonomy" id="1706046"/>
    <lineage>
        <taxon>Bacteria</taxon>
        <taxon>Pseudomonadati</taxon>
        <taxon>Pseudomonadota</taxon>
        <taxon>Betaproteobacteria</taxon>
        <taxon>Nitrosomonadales</taxon>
        <taxon>Sulfuricellaceae</taxon>
        <taxon>Sulfurirhabdus</taxon>
    </lineage>
</organism>
<name>A0A4R3YG61_9PROT</name>
<keyword evidence="3 5" id="KW-0808">Transferase</keyword>
<dbReference type="Pfam" id="PF22435">
    <property type="entry name" value="MRM3-like_sub_bind"/>
    <property type="match status" value="1"/>
</dbReference>
<dbReference type="GO" id="GO:0008173">
    <property type="term" value="F:RNA methyltransferase activity"/>
    <property type="evidence" value="ECO:0007669"/>
    <property type="project" value="InterPro"/>
</dbReference>
<dbReference type="OrthoDB" id="9794400at2"/>
<dbReference type="Gene3D" id="3.30.1330.30">
    <property type="match status" value="1"/>
</dbReference>
<keyword evidence="2 5" id="KW-0489">Methyltransferase</keyword>
<dbReference type="InterPro" id="IPR029026">
    <property type="entry name" value="tRNA_m1G_MTases_N"/>
</dbReference>
<dbReference type="PANTHER" id="PTHR43191:SF2">
    <property type="entry name" value="RRNA METHYLTRANSFERASE 3, MITOCHONDRIAL"/>
    <property type="match status" value="1"/>
</dbReference>
<keyword evidence="6" id="KW-1185">Reference proteome</keyword>
<comment type="caution">
    <text evidence="5">The sequence shown here is derived from an EMBL/GenBank/DDBJ whole genome shotgun (WGS) entry which is preliminary data.</text>
</comment>
<reference evidence="5 6" key="1">
    <citation type="submission" date="2019-03" db="EMBL/GenBank/DDBJ databases">
        <title>Genomic Encyclopedia of Type Strains, Phase IV (KMG-IV): sequencing the most valuable type-strain genomes for metagenomic binning, comparative biology and taxonomic classification.</title>
        <authorList>
            <person name="Goeker M."/>
        </authorList>
    </citation>
    <scope>NUCLEOTIDE SEQUENCE [LARGE SCALE GENOMIC DNA]</scope>
    <source>
        <strain evidence="5 6">DSM 100309</strain>
    </source>
</reference>
<dbReference type="GO" id="GO:0005737">
    <property type="term" value="C:cytoplasm"/>
    <property type="evidence" value="ECO:0007669"/>
    <property type="project" value="UniProtKB-ARBA"/>
</dbReference>
<feature type="domain" description="RNA 2-O ribose methyltransferase substrate binding" evidence="4">
    <location>
        <begin position="32"/>
        <end position="106"/>
    </location>
</feature>
<dbReference type="InterPro" id="IPR053888">
    <property type="entry name" value="MRM3-like_sub_bind"/>
</dbReference>
<dbReference type="InterPro" id="IPR051259">
    <property type="entry name" value="rRNA_Methyltransferase"/>
</dbReference>
<dbReference type="PANTHER" id="PTHR43191">
    <property type="entry name" value="RRNA METHYLTRANSFERASE 3"/>
    <property type="match status" value="1"/>
</dbReference>
<dbReference type="RefSeq" id="WP_124947833.1">
    <property type="nucleotide sequence ID" value="NZ_BHVT01000073.1"/>
</dbReference>
<comment type="similarity">
    <text evidence="1">Belongs to the class IV-like SAM-binding methyltransferase superfamily. RNA methyltransferase TrmH family.</text>
</comment>
<protein>
    <submittedName>
        <fullName evidence="5">TrmH family RNA methyltransferase</fullName>
    </submittedName>
</protein>
<dbReference type="GO" id="GO:0006396">
    <property type="term" value="P:RNA processing"/>
    <property type="evidence" value="ECO:0007669"/>
    <property type="project" value="InterPro"/>
</dbReference>
<dbReference type="GO" id="GO:0032259">
    <property type="term" value="P:methylation"/>
    <property type="evidence" value="ECO:0007669"/>
    <property type="project" value="UniProtKB-KW"/>
</dbReference>
<dbReference type="EMBL" id="SMCO01000001">
    <property type="protein sequence ID" value="TCV90198.1"/>
    <property type="molecule type" value="Genomic_DNA"/>
</dbReference>
<evidence type="ECO:0000256" key="2">
    <source>
        <dbReference type="ARBA" id="ARBA00022603"/>
    </source>
</evidence>
<accession>A0A4R3YG61</accession>
<dbReference type="GO" id="GO:0003723">
    <property type="term" value="F:RNA binding"/>
    <property type="evidence" value="ECO:0007669"/>
    <property type="project" value="InterPro"/>
</dbReference>
<dbReference type="SMART" id="SM00967">
    <property type="entry name" value="SpoU_sub_bind"/>
    <property type="match status" value="1"/>
</dbReference>
<evidence type="ECO:0000256" key="3">
    <source>
        <dbReference type="ARBA" id="ARBA00022679"/>
    </source>
</evidence>
<evidence type="ECO:0000259" key="4">
    <source>
        <dbReference type="SMART" id="SM00967"/>
    </source>
</evidence>
<dbReference type="CDD" id="cd18095">
    <property type="entry name" value="SpoU-like_rRNA-MTase"/>
    <property type="match status" value="1"/>
</dbReference>
<dbReference type="InterPro" id="IPR029028">
    <property type="entry name" value="Alpha/beta_knot_MTases"/>
</dbReference>
<dbReference type="Pfam" id="PF00588">
    <property type="entry name" value="SpoU_methylase"/>
    <property type="match status" value="1"/>
</dbReference>
<dbReference type="InterPro" id="IPR001537">
    <property type="entry name" value="SpoU_MeTrfase"/>
</dbReference>
<evidence type="ECO:0000313" key="6">
    <source>
        <dbReference type="Proteomes" id="UP000295367"/>
    </source>
</evidence>
<evidence type="ECO:0000313" key="5">
    <source>
        <dbReference type="EMBL" id="TCV90198.1"/>
    </source>
</evidence>